<dbReference type="Proteomes" id="UP000019384">
    <property type="component" value="Unassembled WGS sequence"/>
</dbReference>
<dbReference type="PROSITE" id="PS51157">
    <property type="entry name" value="ZF_UBR"/>
    <property type="match status" value="1"/>
</dbReference>
<dbReference type="Gene3D" id="3.30.40.10">
    <property type="entry name" value="Zinc/RING finger domain, C3HC4 (zinc finger)"/>
    <property type="match status" value="1"/>
</dbReference>
<dbReference type="SMART" id="SM00396">
    <property type="entry name" value="ZnF_UBR1"/>
    <property type="match status" value="1"/>
</dbReference>
<reference evidence="6" key="2">
    <citation type="submission" date="2014-02" db="EMBL/GenBank/DDBJ databases">
        <title>Complete DNA sequence of /Kuraishia capsulata/ illustrates novel genomic features among budding yeasts (/Saccharomycotina/).</title>
        <authorList>
            <person name="Morales L."/>
            <person name="Noel B."/>
            <person name="Porcel B."/>
            <person name="Marcet-Houben M."/>
            <person name="Hullo M-F."/>
            <person name="Sacerdot C."/>
            <person name="Tekaia F."/>
            <person name="Leh-Louis V."/>
            <person name="Despons L."/>
            <person name="Khanna V."/>
            <person name="Aury J-M."/>
            <person name="Barbe V."/>
            <person name="Couloux A."/>
            <person name="Labadie K."/>
            <person name="Pelletier E."/>
            <person name="Souciet J-L."/>
            <person name="Boekhout T."/>
            <person name="Gabaldon T."/>
            <person name="Wincker P."/>
            <person name="Dujon B."/>
        </authorList>
    </citation>
    <scope>NUCLEOTIDE SEQUENCE</scope>
    <source>
        <strain evidence="6">CBS 1993</strain>
    </source>
</reference>
<dbReference type="GO" id="GO:0008270">
    <property type="term" value="F:zinc ion binding"/>
    <property type="evidence" value="ECO:0007669"/>
    <property type="project" value="UniProtKB-KW"/>
</dbReference>
<dbReference type="InterPro" id="IPR047506">
    <property type="entry name" value="UBR7-like_UBR-box"/>
</dbReference>
<name>W6MT50_9ASCO</name>
<keyword evidence="2" id="KW-0863">Zinc-finger</keyword>
<accession>W6MT50</accession>
<dbReference type="InterPro" id="IPR040204">
    <property type="entry name" value="UBR7"/>
</dbReference>
<dbReference type="InterPro" id="IPR003126">
    <property type="entry name" value="Znf_UBR"/>
</dbReference>
<evidence type="ECO:0000256" key="4">
    <source>
        <dbReference type="PROSITE-ProRule" id="PRU00508"/>
    </source>
</evidence>
<dbReference type="PANTHER" id="PTHR13513:SF9">
    <property type="entry name" value="E3 UBIQUITIN-PROTEIN LIGASE UBR7-RELATED"/>
    <property type="match status" value="1"/>
</dbReference>
<dbReference type="Pfam" id="PF02207">
    <property type="entry name" value="zf-UBR"/>
    <property type="match status" value="1"/>
</dbReference>
<feature type="zinc finger region" description="UBR-type" evidence="4">
    <location>
        <begin position="31"/>
        <end position="104"/>
    </location>
</feature>
<proteinExistence type="predicted"/>
<evidence type="ECO:0000313" key="6">
    <source>
        <dbReference type="EMBL" id="CDK29548.1"/>
    </source>
</evidence>
<evidence type="ECO:0000256" key="1">
    <source>
        <dbReference type="ARBA" id="ARBA00022723"/>
    </source>
</evidence>
<feature type="domain" description="UBR-type" evidence="5">
    <location>
        <begin position="31"/>
        <end position="104"/>
    </location>
</feature>
<sequence>MSSDSITAVDYLRQQLALEKEAREHMPYDPNVCTYVLGPLKQQVYACLDCLEKDNGVLSGICYSCSVQCHSTHTLVELFTKRNFTCDCGTTRMKSNGACCLRTKLPGSRRNSSGIDSKSTVRQPAEDVPSLSNVYNHNFKGVFCSCEKVYNPVQETGNMVQCALGDVCGEDWFHDECLMGYPSGQVRRSNQVEVKSEVHGVNRLDSLGEAGLEAAADNDSDDGVDVEPLKGFPDLDDFDCIICWKCFAKHKAALSLLPAEIQLAKLAHIECKSEEEREKILAEESSVKIEDVPPQKKQKQGKKEYPETIFLKEGFKEVLQKVILKNDPQQALLIQFLKKFPFLYLEDPVYEPPEDEDDDASSLFDLGAKALNSLPREQAISGLQAYETIKSKLTTFLRPFAEEGKIVTEQEIRDFFEKETNER</sequence>
<dbReference type="GeneID" id="34522921"/>
<dbReference type="STRING" id="1382522.W6MT50"/>
<dbReference type="CDD" id="cd19677">
    <property type="entry name" value="UBR-box_UBR7"/>
    <property type="match status" value="1"/>
</dbReference>
<protein>
    <recommendedName>
        <fullName evidence="5">UBR-type domain-containing protein</fullName>
    </recommendedName>
</protein>
<dbReference type="InterPro" id="IPR013083">
    <property type="entry name" value="Znf_RING/FYVE/PHD"/>
</dbReference>
<organism evidence="6 7">
    <name type="scientific">Kuraishia capsulata CBS 1993</name>
    <dbReference type="NCBI Taxonomy" id="1382522"/>
    <lineage>
        <taxon>Eukaryota</taxon>
        <taxon>Fungi</taxon>
        <taxon>Dikarya</taxon>
        <taxon>Ascomycota</taxon>
        <taxon>Saccharomycotina</taxon>
        <taxon>Pichiomycetes</taxon>
        <taxon>Pichiales</taxon>
        <taxon>Pichiaceae</taxon>
        <taxon>Kuraishia</taxon>
    </lineage>
</organism>
<keyword evidence="7" id="KW-1185">Reference proteome</keyword>
<evidence type="ECO:0000256" key="2">
    <source>
        <dbReference type="ARBA" id="ARBA00022771"/>
    </source>
</evidence>
<reference evidence="6" key="1">
    <citation type="submission" date="2013-12" db="EMBL/GenBank/DDBJ databases">
        <authorList>
            <person name="Genoscope - CEA"/>
        </authorList>
    </citation>
    <scope>NUCLEOTIDE SEQUENCE</scope>
    <source>
        <strain evidence="6">CBS 1993</strain>
    </source>
</reference>
<dbReference type="HOGENOM" id="CLU_025221_1_0_1"/>
<dbReference type="RefSeq" id="XP_022461533.1">
    <property type="nucleotide sequence ID" value="XM_022604573.1"/>
</dbReference>
<evidence type="ECO:0000256" key="3">
    <source>
        <dbReference type="ARBA" id="ARBA00022833"/>
    </source>
</evidence>
<gene>
    <name evidence="6" type="ORF">KUCA_T00005540001</name>
</gene>
<dbReference type="OrthoDB" id="5795902at2759"/>
<evidence type="ECO:0000313" key="7">
    <source>
        <dbReference type="Proteomes" id="UP000019384"/>
    </source>
</evidence>
<keyword evidence="3" id="KW-0862">Zinc</keyword>
<dbReference type="GO" id="GO:0061630">
    <property type="term" value="F:ubiquitin protein ligase activity"/>
    <property type="evidence" value="ECO:0007669"/>
    <property type="project" value="InterPro"/>
</dbReference>
<evidence type="ECO:0000259" key="5">
    <source>
        <dbReference type="PROSITE" id="PS51157"/>
    </source>
</evidence>
<dbReference type="AlphaFoldDB" id="W6MT50"/>
<dbReference type="PANTHER" id="PTHR13513">
    <property type="entry name" value="E3 UBIQUITIN-PROTEIN LIGASE UBR7"/>
    <property type="match status" value="1"/>
</dbReference>
<keyword evidence="1" id="KW-0479">Metal-binding</keyword>
<dbReference type="GO" id="GO:0005737">
    <property type="term" value="C:cytoplasm"/>
    <property type="evidence" value="ECO:0007669"/>
    <property type="project" value="TreeGrafter"/>
</dbReference>
<dbReference type="EMBL" id="HG793131">
    <property type="protein sequence ID" value="CDK29548.1"/>
    <property type="molecule type" value="Genomic_DNA"/>
</dbReference>